<feature type="binding site" evidence="6">
    <location>
        <position position="87"/>
    </location>
    <ligand>
        <name>S-adenosyl-L-methionine</name>
        <dbReference type="ChEBI" id="CHEBI:59789"/>
    </ligand>
</feature>
<dbReference type="GO" id="GO:0070043">
    <property type="term" value="F:rRNA (guanine-N7-)-methyltransferase activity"/>
    <property type="evidence" value="ECO:0007669"/>
    <property type="project" value="UniProtKB-UniRule"/>
</dbReference>
<comment type="caution">
    <text evidence="6">Lacks conserved residue(s) required for the propagation of feature annotation.</text>
</comment>
<dbReference type="AlphaFoldDB" id="A0A9X3RFL0"/>
<dbReference type="Pfam" id="PF02527">
    <property type="entry name" value="GidB"/>
    <property type="match status" value="1"/>
</dbReference>
<dbReference type="NCBIfam" id="TIGR00138">
    <property type="entry name" value="rsmG_gidB"/>
    <property type="match status" value="1"/>
</dbReference>
<gene>
    <name evidence="6 7" type="primary">rsmG</name>
    <name evidence="7" type="ORF">L8V00_08260</name>
</gene>
<dbReference type="GO" id="GO:0005829">
    <property type="term" value="C:cytosol"/>
    <property type="evidence" value="ECO:0007669"/>
    <property type="project" value="TreeGrafter"/>
</dbReference>
<dbReference type="PANTHER" id="PTHR31760:SF0">
    <property type="entry name" value="S-ADENOSYL-L-METHIONINE-DEPENDENT METHYLTRANSFERASES SUPERFAMILY PROTEIN"/>
    <property type="match status" value="1"/>
</dbReference>
<sequence length="222" mass="23656">MANRDDVNIQSPELGEPPAAAQEVFGDRLPLAREYAEFLATAGIERGLLGPREVPRIWERHVLNSAVLGEVIDEGCRVVDIGSGAGLPGIPLAIARPDLKVQLLEPLLRRYNFLSEINDRLDLGCEAVRGRAEEPDVVRALGGADVATSRAVAPLGKLTRWSLPLVRVGGAMKALKGGSVAEELERDAKEIAKAGGGDGTIQLVGESKVAEPTHVITIPRIK</sequence>
<keyword evidence="1 6" id="KW-0963">Cytoplasm</keyword>
<dbReference type="InterPro" id="IPR003682">
    <property type="entry name" value="rRNA_ssu_MeTfrase_G"/>
</dbReference>
<protein>
    <recommendedName>
        <fullName evidence="6">Ribosomal RNA small subunit methyltransferase G</fullName>
        <ecNumber evidence="6">2.1.1.-</ecNumber>
    </recommendedName>
    <alternativeName>
        <fullName evidence="6">16S rRNA 7-methylguanosine methyltransferase</fullName>
        <shortName evidence="6">16S rRNA m7G methyltransferase</shortName>
    </alternativeName>
</protein>
<evidence type="ECO:0000256" key="6">
    <source>
        <dbReference type="HAMAP-Rule" id="MF_00074"/>
    </source>
</evidence>
<evidence type="ECO:0000256" key="3">
    <source>
        <dbReference type="ARBA" id="ARBA00022603"/>
    </source>
</evidence>
<comment type="caution">
    <text evidence="7">The sequence shown here is derived from an EMBL/GenBank/DDBJ whole genome shotgun (WGS) entry which is preliminary data.</text>
</comment>
<comment type="subcellular location">
    <subcellularLocation>
        <location evidence="6">Cytoplasm</location>
    </subcellularLocation>
</comment>
<evidence type="ECO:0000313" key="8">
    <source>
        <dbReference type="Proteomes" id="UP001146469"/>
    </source>
</evidence>
<feature type="binding site" evidence="6">
    <location>
        <position position="82"/>
    </location>
    <ligand>
        <name>S-adenosyl-L-methionine</name>
        <dbReference type="ChEBI" id="CHEBI:59789"/>
    </ligand>
</feature>
<keyword evidence="3 6" id="KW-0489">Methyltransferase</keyword>
<proteinExistence type="inferred from homology"/>
<feature type="binding site" evidence="6">
    <location>
        <begin position="132"/>
        <end position="133"/>
    </location>
    <ligand>
        <name>S-adenosyl-L-methionine</name>
        <dbReference type="ChEBI" id="CHEBI:59789"/>
    </ligand>
</feature>
<dbReference type="PANTHER" id="PTHR31760">
    <property type="entry name" value="S-ADENOSYL-L-METHIONINE-DEPENDENT METHYLTRANSFERASES SUPERFAMILY PROTEIN"/>
    <property type="match status" value="1"/>
</dbReference>
<feature type="binding site" evidence="6">
    <location>
        <position position="150"/>
    </location>
    <ligand>
        <name>S-adenosyl-L-methionine</name>
        <dbReference type="ChEBI" id="CHEBI:59789"/>
    </ligand>
</feature>
<dbReference type="EMBL" id="JAKMUT010000007">
    <property type="protein sequence ID" value="MCZ9290194.1"/>
    <property type="molecule type" value="Genomic_DNA"/>
</dbReference>
<evidence type="ECO:0000256" key="5">
    <source>
        <dbReference type="ARBA" id="ARBA00022691"/>
    </source>
</evidence>
<keyword evidence="4 6" id="KW-0808">Transferase</keyword>
<keyword evidence="8" id="KW-1185">Reference proteome</keyword>
<dbReference type="HAMAP" id="MF_00074">
    <property type="entry name" value="16SrRNA_methyltr_G"/>
    <property type="match status" value="1"/>
</dbReference>
<evidence type="ECO:0000256" key="1">
    <source>
        <dbReference type="ARBA" id="ARBA00022490"/>
    </source>
</evidence>
<dbReference type="InterPro" id="IPR029063">
    <property type="entry name" value="SAM-dependent_MTases_sf"/>
</dbReference>
<reference evidence="7" key="1">
    <citation type="submission" date="2022-02" db="EMBL/GenBank/DDBJ databases">
        <title>Corynebacterium sp. from urogenital microbiome.</title>
        <authorList>
            <person name="Cappelli E.A."/>
            <person name="Ribeiro T.G."/>
            <person name="Peixe L."/>
        </authorList>
    </citation>
    <scope>NUCLEOTIDE SEQUENCE</scope>
    <source>
        <strain evidence="7">C8Ua_174</strain>
    </source>
</reference>
<dbReference type="RefSeq" id="WP_269944732.1">
    <property type="nucleotide sequence ID" value="NZ_JAKMUT010000007.1"/>
</dbReference>
<dbReference type="SUPFAM" id="SSF53335">
    <property type="entry name" value="S-adenosyl-L-methionine-dependent methyltransferases"/>
    <property type="match status" value="1"/>
</dbReference>
<dbReference type="EC" id="2.1.1.-" evidence="6"/>
<evidence type="ECO:0000256" key="4">
    <source>
        <dbReference type="ARBA" id="ARBA00022679"/>
    </source>
</evidence>
<evidence type="ECO:0000313" key="7">
    <source>
        <dbReference type="EMBL" id="MCZ9290194.1"/>
    </source>
</evidence>
<name>A0A9X3RFL0_9CORY</name>
<comment type="function">
    <text evidence="6">Specifically methylates the N7 position of a guanine in 16S rRNA.</text>
</comment>
<dbReference type="Proteomes" id="UP001146469">
    <property type="component" value="Unassembled WGS sequence"/>
</dbReference>
<evidence type="ECO:0000256" key="2">
    <source>
        <dbReference type="ARBA" id="ARBA00022552"/>
    </source>
</evidence>
<comment type="similarity">
    <text evidence="6">Belongs to the methyltransferase superfamily. RNA methyltransferase RsmG family.</text>
</comment>
<keyword evidence="2 6" id="KW-0698">rRNA processing</keyword>
<keyword evidence="5 6" id="KW-0949">S-adenosyl-L-methionine</keyword>
<organism evidence="7 8">
    <name type="scientific">Corynebacterium evansiae</name>
    <dbReference type="NCBI Taxonomy" id="2913499"/>
    <lineage>
        <taxon>Bacteria</taxon>
        <taxon>Bacillati</taxon>
        <taxon>Actinomycetota</taxon>
        <taxon>Actinomycetes</taxon>
        <taxon>Mycobacteriales</taxon>
        <taxon>Corynebacteriaceae</taxon>
        <taxon>Corynebacterium</taxon>
    </lineage>
</organism>
<dbReference type="Gene3D" id="3.40.50.150">
    <property type="entry name" value="Vaccinia Virus protein VP39"/>
    <property type="match status" value="1"/>
</dbReference>
<accession>A0A9X3RFL0</accession>